<protein>
    <submittedName>
        <fullName evidence="1">Uncharacterized protein</fullName>
    </submittedName>
</protein>
<keyword evidence="2" id="KW-1185">Reference proteome</keyword>
<name>A0ACC1RWC2_9HYPO</name>
<dbReference type="EMBL" id="JANRMS010001617">
    <property type="protein sequence ID" value="KAJ3527080.1"/>
    <property type="molecule type" value="Genomic_DNA"/>
</dbReference>
<evidence type="ECO:0000313" key="2">
    <source>
        <dbReference type="Proteomes" id="UP001148629"/>
    </source>
</evidence>
<evidence type="ECO:0000313" key="1">
    <source>
        <dbReference type="EMBL" id="KAJ3527080.1"/>
    </source>
</evidence>
<reference evidence="1" key="1">
    <citation type="submission" date="2022-08" db="EMBL/GenBank/DDBJ databases">
        <title>Genome Sequence of Fusarium decemcellulare.</title>
        <authorList>
            <person name="Buettner E."/>
        </authorList>
    </citation>
    <scope>NUCLEOTIDE SEQUENCE</scope>
    <source>
        <strain evidence="1">Babe19</strain>
    </source>
</reference>
<organism evidence="1 2">
    <name type="scientific">Fusarium decemcellulare</name>
    <dbReference type="NCBI Taxonomy" id="57161"/>
    <lineage>
        <taxon>Eukaryota</taxon>
        <taxon>Fungi</taxon>
        <taxon>Dikarya</taxon>
        <taxon>Ascomycota</taxon>
        <taxon>Pezizomycotina</taxon>
        <taxon>Sordariomycetes</taxon>
        <taxon>Hypocreomycetidae</taxon>
        <taxon>Hypocreales</taxon>
        <taxon>Nectriaceae</taxon>
        <taxon>Fusarium</taxon>
        <taxon>Fusarium decemcellulare species complex</taxon>
    </lineage>
</organism>
<dbReference type="Proteomes" id="UP001148629">
    <property type="component" value="Unassembled WGS sequence"/>
</dbReference>
<gene>
    <name evidence="1" type="ORF">NM208_g10884</name>
</gene>
<comment type="caution">
    <text evidence="1">The sequence shown here is derived from an EMBL/GenBank/DDBJ whole genome shotgun (WGS) entry which is preliminary data.</text>
</comment>
<proteinExistence type="predicted"/>
<sequence length="313" mass="36457">MLCEACNTAQYCGIDTNGLVLPGEWETIAAYANAEYQSLSSRYKNTSFYVEDTINNLWRCFLCDWSYSLFGQEVPYGLKHQPTEEQLAVAAKPIPHHRFSSTSCSLCGLYISFSDWEAIPGGGFRCGMCSPRHCANKYCTKHKAIALCFSVRDDDLDDWFCHPCAQTNMRRKRQHQAKLKHFKRALRRVPADRRCGNPNCGRRRTATRKTPWCFLKGHPREEANVRCLACYNCHLRYGKERLPRHSKEDGMRVCFNCSRVEMPEDGRNFRWLKVKDMPGKWRCENCGKYFRKHKRERIPPAEGKTRRRAITTE</sequence>
<accession>A0ACC1RWC2</accession>